<evidence type="ECO:0000256" key="8">
    <source>
        <dbReference type="SAM" id="MobiDB-lite"/>
    </source>
</evidence>
<dbReference type="EMBL" id="FOBL01000001">
    <property type="protein sequence ID" value="SEL39205.1"/>
    <property type="molecule type" value="Genomic_DNA"/>
</dbReference>
<accession>A0A1H7PVC6</accession>
<dbReference type="InterPro" id="IPR010213">
    <property type="entry name" value="TF_NusA"/>
</dbReference>
<comment type="function">
    <text evidence="7">Participates in both transcription termination and antitermination.</text>
</comment>
<evidence type="ECO:0000313" key="13">
    <source>
        <dbReference type="Proteomes" id="UP000198548"/>
    </source>
</evidence>
<dbReference type="Proteomes" id="UP000198548">
    <property type="component" value="Unassembled WGS sequence"/>
</dbReference>
<dbReference type="Pfam" id="PF13184">
    <property type="entry name" value="KH_NusA_1st"/>
    <property type="match status" value="1"/>
</dbReference>
<dbReference type="NCBIfam" id="TIGR01953">
    <property type="entry name" value="NusA"/>
    <property type="match status" value="1"/>
</dbReference>
<dbReference type="InterPro" id="IPR012340">
    <property type="entry name" value="NA-bd_OB-fold"/>
</dbReference>
<dbReference type="InterPro" id="IPR003029">
    <property type="entry name" value="S1_domain"/>
</dbReference>
<evidence type="ECO:0000313" key="12">
    <source>
        <dbReference type="EMBL" id="SEL39205.1"/>
    </source>
</evidence>
<dbReference type="GO" id="GO:0006353">
    <property type="term" value="P:DNA-templated transcription termination"/>
    <property type="evidence" value="ECO:0007669"/>
    <property type="project" value="UniProtKB-UniRule"/>
</dbReference>
<dbReference type="PANTHER" id="PTHR22648:SF0">
    <property type="entry name" value="TRANSCRIPTION TERMINATION_ANTITERMINATION PROTEIN NUSA"/>
    <property type="match status" value="1"/>
</dbReference>
<dbReference type="PROSITE" id="PS50084">
    <property type="entry name" value="KH_TYPE_1"/>
    <property type="match status" value="1"/>
</dbReference>
<dbReference type="PANTHER" id="PTHR22648">
    <property type="entry name" value="TRANSCRIPTION TERMINATION FACTOR NUSA"/>
    <property type="match status" value="1"/>
</dbReference>
<evidence type="ECO:0000259" key="9">
    <source>
        <dbReference type="SMART" id="SM00316"/>
    </source>
</evidence>
<comment type="subcellular location">
    <subcellularLocation>
        <location evidence="7">Cytoplasm</location>
    </subcellularLocation>
</comment>
<evidence type="ECO:0000313" key="11">
    <source>
        <dbReference type="EMBL" id="GEK88147.1"/>
    </source>
</evidence>
<keyword evidence="6 7" id="KW-0804">Transcription</keyword>
<dbReference type="SMART" id="SM00316">
    <property type="entry name" value="S1"/>
    <property type="match status" value="1"/>
</dbReference>
<comment type="similarity">
    <text evidence="7">Belongs to the NusA family.</text>
</comment>
<dbReference type="InterPro" id="IPR036555">
    <property type="entry name" value="NusA_N_sf"/>
</dbReference>
<feature type="domain" description="S1 motif" evidence="9">
    <location>
        <begin position="133"/>
        <end position="199"/>
    </location>
</feature>
<dbReference type="InterPro" id="IPR004087">
    <property type="entry name" value="KH_dom"/>
</dbReference>
<comment type="subunit">
    <text evidence="7">Monomer. Binds directly to the core enzyme of the DNA-dependent RNA polymerase and to nascent RNA.</text>
</comment>
<dbReference type="GO" id="GO:0003723">
    <property type="term" value="F:RNA binding"/>
    <property type="evidence" value="ECO:0007669"/>
    <property type="project" value="UniProtKB-UniRule"/>
</dbReference>
<reference evidence="12 13" key="1">
    <citation type="submission" date="2016-10" db="EMBL/GenBank/DDBJ databases">
        <authorList>
            <person name="de Groot N.N."/>
        </authorList>
    </citation>
    <scope>NUCLEOTIDE SEQUENCE [LARGE SCALE GENOMIC DNA]</scope>
    <source>
        <strain evidence="12 13">DSM 19182</strain>
    </source>
</reference>
<dbReference type="FunFam" id="2.40.50.140:FF:000058">
    <property type="entry name" value="Transcription termination/antitermination protein NusA"/>
    <property type="match status" value="1"/>
</dbReference>
<dbReference type="SUPFAM" id="SSF54814">
    <property type="entry name" value="Prokaryotic type KH domain (KH-domain type II)"/>
    <property type="match status" value="2"/>
</dbReference>
<dbReference type="STRING" id="426703.SAMN04488100_10117"/>
<keyword evidence="2 7" id="KW-0963">Cytoplasm</keyword>
<keyword evidence="1 7" id="KW-0806">Transcription termination</keyword>
<feature type="compositionally biased region" description="Acidic residues" evidence="8">
    <location>
        <begin position="452"/>
        <end position="475"/>
    </location>
</feature>
<dbReference type="InterPro" id="IPR015946">
    <property type="entry name" value="KH_dom-like_a/b"/>
</dbReference>
<dbReference type="Gene3D" id="3.30.1480.10">
    <property type="entry name" value="NusA, N-terminal domain"/>
    <property type="match status" value="1"/>
</dbReference>
<sequence>MSKELISALETLEKEKGISKEVVIDALEAALVSAYKRNYGTSQNVEVDFNEKKGSITVYQVKEVVEDVYDSQLEISLEEARERKKAYEIGDKIKFEVTPNNFGRIAAQTAKQVIMQRMREAERSIIYNEYIQYEDDLMTGTVERQDNKFIYINLGKVEAVLSKRDQIENETYETHDRIKVYVSKVENSTKGPQVFVSRTHPNLIKRLFEQEVPEIYDGIVEIVSIAREAGDRSKIAVFSRDENVDPVGTCVGPRGSRVQAIVNELNGENMDIVEWDKDPSVYIKNALNPAQVVDVQFDEDQHSCVIVVPDYQLSLAIGKRGQNVRLAAKLTGFKIDIKSESDMEALAEESDELKDDSFFEALSENDADAANDLESISEAPSLFEDDESTDVKAYNDDNVSDDADSTVLAEDSNQMDRQPGEPVMETDFQTGELDPNDTEDLIEFAEERDGMGEEEGYEASMEEVEEATFSEDDEPTPTSGGQGEPPFTDNEERRFPENQETTFSDDETIGK</sequence>
<dbReference type="InterPro" id="IPR009019">
    <property type="entry name" value="KH_sf_prok-type"/>
</dbReference>
<evidence type="ECO:0000256" key="5">
    <source>
        <dbReference type="ARBA" id="ARBA00023015"/>
    </source>
</evidence>
<dbReference type="Proteomes" id="UP000321425">
    <property type="component" value="Unassembled WGS sequence"/>
</dbReference>
<dbReference type="CDD" id="cd04455">
    <property type="entry name" value="S1_NusA"/>
    <property type="match status" value="1"/>
</dbReference>
<dbReference type="InterPro" id="IPR013735">
    <property type="entry name" value="TF_NusA_N"/>
</dbReference>
<dbReference type="FunFam" id="3.30.300.20:FF:000005">
    <property type="entry name" value="Transcription termination/antitermination protein NusA"/>
    <property type="match status" value="1"/>
</dbReference>
<evidence type="ECO:0000259" key="10">
    <source>
        <dbReference type="SMART" id="SM00322"/>
    </source>
</evidence>
<dbReference type="InterPro" id="IPR030842">
    <property type="entry name" value="TF_NusA_bacterial"/>
</dbReference>
<feature type="compositionally biased region" description="Acidic residues" evidence="8">
    <location>
        <begin position="434"/>
        <end position="444"/>
    </location>
</feature>
<evidence type="ECO:0000256" key="3">
    <source>
        <dbReference type="ARBA" id="ARBA00022814"/>
    </source>
</evidence>
<reference evidence="11 14" key="2">
    <citation type="submission" date="2019-07" db="EMBL/GenBank/DDBJ databases">
        <title>Whole genome shotgun sequence of Alkalibacterium putridalgicola NBRC 103243.</title>
        <authorList>
            <person name="Hosoyama A."/>
            <person name="Uohara A."/>
            <person name="Ohji S."/>
            <person name="Ichikawa N."/>
        </authorList>
    </citation>
    <scope>NUCLEOTIDE SEQUENCE [LARGE SCALE GENOMIC DNA]</scope>
    <source>
        <strain evidence="11 14">NBRC 103243</strain>
    </source>
</reference>
<dbReference type="GO" id="GO:0031564">
    <property type="term" value="P:transcription antitermination"/>
    <property type="evidence" value="ECO:0007669"/>
    <property type="project" value="UniProtKB-UniRule"/>
</dbReference>
<dbReference type="EMBL" id="BJUX01000001">
    <property type="protein sequence ID" value="GEK88147.1"/>
    <property type="molecule type" value="Genomic_DNA"/>
</dbReference>
<dbReference type="FunFam" id="3.30.1480.10:FF:000002">
    <property type="entry name" value="Transcription termination/antitermination protein NusA"/>
    <property type="match status" value="1"/>
</dbReference>
<dbReference type="Gene3D" id="3.30.300.20">
    <property type="match status" value="2"/>
</dbReference>
<dbReference type="OrthoDB" id="9807233at2"/>
<dbReference type="InterPro" id="IPR058582">
    <property type="entry name" value="KH_NusA_2nd"/>
</dbReference>
<dbReference type="SMART" id="SM00322">
    <property type="entry name" value="KH"/>
    <property type="match status" value="2"/>
</dbReference>
<dbReference type="CDD" id="cd02134">
    <property type="entry name" value="KH-II_NusA_rpt1"/>
    <property type="match status" value="1"/>
</dbReference>
<feature type="domain" description="K Homology" evidence="10">
    <location>
        <begin position="229"/>
        <end position="292"/>
    </location>
</feature>
<dbReference type="Gene3D" id="2.40.50.140">
    <property type="entry name" value="Nucleic acid-binding proteins"/>
    <property type="match status" value="1"/>
</dbReference>
<keyword evidence="4 7" id="KW-0694">RNA-binding</keyword>
<evidence type="ECO:0000256" key="2">
    <source>
        <dbReference type="ARBA" id="ARBA00022490"/>
    </source>
</evidence>
<proteinExistence type="inferred from homology"/>
<evidence type="ECO:0000256" key="4">
    <source>
        <dbReference type="ARBA" id="ARBA00022884"/>
    </source>
</evidence>
<dbReference type="CDD" id="cd22529">
    <property type="entry name" value="KH-II_NusA_rpt2"/>
    <property type="match status" value="1"/>
</dbReference>
<evidence type="ECO:0000256" key="1">
    <source>
        <dbReference type="ARBA" id="ARBA00022472"/>
    </source>
</evidence>
<dbReference type="AlphaFoldDB" id="A0A1H7PVC6"/>
<dbReference type="HAMAP" id="MF_00945_B">
    <property type="entry name" value="NusA_B"/>
    <property type="match status" value="1"/>
</dbReference>
<evidence type="ECO:0000256" key="7">
    <source>
        <dbReference type="HAMAP-Rule" id="MF_00945"/>
    </source>
</evidence>
<keyword evidence="14" id="KW-1185">Reference proteome</keyword>
<dbReference type="SUPFAM" id="SSF50249">
    <property type="entry name" value="Nucleic acid-binding proteins"/>
    <property type="match status" value="1"/>
</dbReference>
<dbReference type="Pfam" id="PF08529">
    <property type="entry name" value="NusA_N"/>
    <property type="match status" value="1"/>
</dbReference>
<dbReference type="Pfam" id="PF00575">
    <property type="entry name" value="S1"/>
    <property type="match status" value="1"/>
</dbReference>
<gene>
    <name evidence="7 11" type="primary">nusA</name>
    <name evidence="11" type="ORF">APU01nite_01860</name>
    <name evidence="12" type="ORF">SAMN04488100_10117</name>
</gene>
<dbReference type="GO" id="GO:0005829">
    <property type="term" value="C:cytosol"/>
    <property type="evidence" value="ECO:0007669"/>
    <property type="project" value="TreeGrafter"/>
</dbReference>
<organism evidence="12 13">
    <name type="scientific">Alkalibacterium putridalgicola</name>
    <dbReference type="NCBI Taxonomy" id="426703"/>
    <lineage>
        <taxon>Bacteria</taxon>
        <taxon>Bacillati</taxon>
        <taxon>Bacillota</taxon>
        <taxon>Bacilli</taxon>
        <taxon>Lactobacillales</taxon>
        <taxon>Carnobacteriaceae</taxon>
        <taxon>Alkalibacterium</taxon>
    </lineage>
</organism>
<evidence type="ECO:0000313" key="14">
    <source>
        <dbReference type="Proteomes" id="UP000321425"/>
    </source>
</evidence>
<evidence type="ECO:0000256" key="6">
    <source>
        <dbReference type="ARBA" id="ARBA00023163"/>
    </source>
</evidence>
<dbReference type="Pfam" id="PF26594">
    <property type="entry name" value="KH_NusA_2nd"/>
    <property type="match status" value="1"/>
</dbReference>
<keyword evidence="5 7" id="KW-0805">Transcription regulation</keyword>
<protein>
    <recommendedName>
        <fullName evidence="7">Transcription termination/antitermination protein NusA</fullName>
    </recommendedName>
</protein>
<dbReference type="GO" id="GO:0003700">
    <property type="term" value="F:DNA-binding transcription factor activity"/>
    <property type="evidence" value="ECO:0007669"/>
    <property type="project" value="InterPro"/>
</dbReference>
<dbReference type="FunFam" id="3.30.300.20:FF:000002">
    <property type="entry name" value="Transcription termination/antitermination protein NusA"/>
    <property type="match status" value="1"/>
</dbReference>
<dbReference type="SUPFAM" id="SSF69705">
    <property type="entry name" value="Transcription factor NusA, N-terminal domain"/>
    <property type="match status" value="1"/>
</dbReference>
<keyword evidence="3 7" id="KW-0889">Transcription antitermination</keyword>
<feature type="region of interest" description="Disordered" evidence="8">
    <location>
        <begin position="380"/>
        <end position="511"/>
    </location>
</feature>
<name>A0A1H7PVC6_9LACT</name>
<feature type="domain" description="K Homology" evidence="10">
    <location>
        <begin position="300"/>
        <end position="381"/>
    </location>
</feature>
<dbReference type="InterPro" id="IPR025249">
    <property type="entry name" value="TF_NusA_KH_1st"/>
</dbReference>